<dbReference type="RefSeq" id="XP_020076445.1">
    <property type="nucleotide sequence ID" value="XM_020218737.1"/>
</dbReference>
<dbReference type="OrthoDB" id="124397at2759"/>
<keyword evidence="2" id="KW-0472">Membrane</keyword>
<evidence type="ECO:0000313" key="3">
    <source>
        <dbReference type="EMBL" id="ODV67378.1"/>
    </source>
</evidence>
<dbReference type="GO" id="GO:0072546">
    <property type="term" value="C:EMC complex"/>
    <property type="evidence" value="ECO:0007669"/>
    <property type="project" value="UniProtKB-UniRule"/>
</dbReference>
<dbReference type="AlphaFoldDB" id="A0A1E4RJC9"/>
<dbReference type="PANTHER" id="PTHR12760">
    <property type="entry name" value="TETRATRICOPEPTIDE REPEAT PROTEIN"/>
    <property type="match status" value="1"/>
</dbReference>
<gene>
    <name evidence="3" type="ORF">HYPBUDRAFT_109975</name>
</gene>
<dbReference type="InterPro" id="IPR011990">
    <property type="entry name" value="TPR-like_helical_dom_sf"/>
</dbReference>
<dbReference type="InterPro" id="IPR039856">
    <property type="entry name" value="EMC2-like"/>
</dbReference>
<reference evidence="4" key="1">
    <citation type="submission" date="2016-05" db="EMBL/GenBank/DDBJ databases">
        <title>Comparative genomics of biotechnologically important yeasts.</title>
        <authorList>
            <consortium name="DOE Joint Genome Institute"/>
            <person name="Riley R."/>
            <person name="Haridas S."/>
            <person name="Wolfe K.H."/>
            <person name="Lopes M.R."/>
            <person name="Hittinger C.T."/>
            <person name="Goker M."/>
            <person name="Salamov A."/>
            <person name="Wisecaver J."/>
            <person name="Long T.M."/>
            <person name="Aerts A.L."/>
            <person name="Barry K."/>
            <person name="Choi C."/>
            <person name="Clum A."/>
            <person name="Coughlan A.Y."/>
            <person name="Deshpande S."/>
            <person name="Douglass A.P."/>
            <person name="Hanson S.J."/>
            <person name="Klenk H.-P."/>
            <person name="Labutti K."/>
            <person name="Lapidus A."/>
            <person name="Lindquist E."/>
            <person name="Lipzen A."/>
            <person name="Meier-Kolthoff J.P."/>
            <person name="Ohm R.A."/>
            <person name="Otillar R.P."/>
            <person name="Pangilinan J."/>
            <person name="Peng Y."/>
            <person name="Rokas A."/>
            <person name="Rosa C.A."/>
            <person name="Scheuner C."/>
            <person name="Sibirny A.A."/>
            <person name="Slot J.C."/>
            <person name="Stielow J.B."/>
            <person name="Sun H."/>
            <person name="Kurtzman C.P."/>
            <person name="Blackwell M."/>
            <person name="Grigoriev I.V."/>
            <person name="Jeffries T.W."/>
        </authorList>
    </citation>
    <scope>NUCLEOTIDE SEQUENCE [LARGE SCALE GENOMIC DNA]</scope>
    <source>
        <strain evidence="4">NRRL Y-1933</strain>
    </source>
</reference>
<evidence type="ECO:0000256" key="1">
    <source>
        <dbReference type="ARBA" id="ARBA00022803"/>
    </source>
</evidence>
<comment type="subunit">
    <text evidence="2">Component of the ER membrane protein complex (EMC).</text>
</comment>
<dbReference type="Proteomes" id="UP000095085">
    <property type="component" value="Unassembled WGS sequence"/>
</dbReference>
<protein>
    <recommendedName>
        <fullName evidence="2">ER membrane protein complex subunit 2</fullName>
    </recommendedName>
</protein>
<keyword evidence="2" id="KW-0256">Endoplasmic reticulum</keyword>
<dbReference type="Gene3D" id="1.25.40.10">
    <property type="entry name" value="Tetratricopeptide repeat domain"/>
    <property type="match status" value="1"/>
</dbReference>
<organism evidence="3 4">
    <name type="scientific">Hyphopichia burtonii NRRL Y-1933</name>
    <dbReference type="NCBI Taxonomy" id="984485"/>
    <lineage>
        <taxon>Eukaryota</taxon>
        <taxon>Fungi</taxon>
        <taxon>Dikarya</taxon>
        <taxon>Ascomycota</taxon>
        <taxon>Saccharomycotina</taxon>
        <taxon>Pichiomycetes</taxon>
        <taxon>Debaryomycetaceae</taxon>
        <taxon>Hyphopichia</taxon>
    </lineage>
</organism>
<keyword evidence="4" id="KW-1185">Reference proteome</keyword>
<dbReference type="EMBL" id="KV454541">
    <property type="protein sequence ID" value="ODV67378.1"/>
    <property type="molecule type" value="Genomic_DNA"/>
</dbReference>
<evidence type="ECO:0000256" key="2">
    <source>
        <dbReference type="RuleBase" id="RU367091"/>
    </source>
</evidence>
<dbReference type="STRING" id="984485.A0A1E4RJC9"/>
<comment type="similarity">
    <text evidence="2">Belongs to the EMC2 family.</text>
</comment>
<dbReference type="SUPFAM" id="SSF48452">
    <property type="entry name" value="TPR-like"/>
    <property type="match status" value="1"/>
</dbReference>
<accession>A0A1E4RJC9</accession>
<evidence type="ECO:0000313" key="4">
    <source>
        <dbReference type="Proteomes" id="UP000095085"/>
    </source>
</evidence>
<keyword evidence="1" id="KW-0802">TPR repeat</keyword>
<dbReference type="GeneID" id="30993287"/>
<proteinExistence type="inferred from homology"/>
<comment type="function">
    <text evidence="2">Part of the endoplasmic reticulum membrane protein complex (EMC) that enables the energy-independent insertion into endoplasmic reticulum membranes of newly synthesized membrane proteins.</text>
</comment>
<comment type="subcellular location">
    <subcellularLocation>
        <location evidence="2">Endoplasmic reticulum membrane</location>
        <topology evidence="2">Peripheral membrane protein</topology>
        <orientation evidence="2">Cytoplasmic side</orientation>
    </subcellularLocation>
</comment>
<sequence>MSAIGLVKNKYLTIAAKGLFSTYTPEQLSKTHQELEQFLVINSETLNINELFSLYELQFYLSILTNHDIEAKAYLDRILDQFNSSKSERIKLLKSIYLEAIGDIDALVKLLGQQQDELRLSRRLTTFSRHEDKSNGEYIESLNYYLNLQPSDLVTWCELAEEYAKIGHYDKAIFAYKEVLLQEQYAYNIFYKVGLYYYYSFLQVYNDKIDKKDKLLEWLELLTNSRNLFLRSVEIGGNYTKSWVGIYTVSTLDFIGKLSSNKNVNGLKQVKTFIQDSPKLSKLSQARITQIEQIKESDFRHYMEKLI</sequence>
<name>A0A1E4RJC9_9ASCO</name>